<name>A0A939EUA1_9BACT</name>
<gene>
    <name evidence="2" type="ORF">J0X19_08310</name>
</gene>
<evidence type="ECO:0000313" key="2">
    <source>
        <dbReference type="EMBL" id="MBO0357944.1"/>
    </source>
</evidence>
<keyword evidence="3" id="KW-1185">Reference proteome</keyword>
<feature type="transmembrane region" description="Helical" evidence="1">
    <location>
        <begin position="82"/>
        <end position="100"/>
    </location>
</feature>
<organism evidence="2 3">
    <name type="scientific">Hymenobacter telluris</name>
    <dbReference type="NCBI Taxonomy" id="2816474"/>
    <lineage>
        <taxon>Bacteria</taxon>
        <taxon>Pseudomonadati</taxon>
        <taxon>Bacteroidota</taxon>
        <taxon>Cytophagia</taxon>
        <taxon>Cytophagales</taxon>
        <taxon>Hymenobacteraceae</taxon>
        <taxon>Hymenobacter</taxon>
    </lineage>
</organism>
<reference evidence="2" key="1">
    <citation type="submission" date="2021-03" db="EMBL/GenBank/DDBJ databases">
        <authorList>
            <person name="Kim M.K."/>
        </authorList>
    </citation>
    <scope>NUCLEOTIDE SEQUENCE</scope>
    <source>
        <strain evidence="2">BT186</strain>
    </source>
</reference>
<keyword evidence="1" id="KW-1133">Transmembrane helix</keyword>
<sequence>MEQAPLTASKKCPHCGFWSRWQQRADDRCERCGLYLDAPRMRSELEREALANEPLPSFMRIEIKPDDSSTVRFLKRIIQGGQLVFGALVSFVVWFLTLLAG</sequence>
<protein>
    <recommendedName>
        <fullName evidence="4">TFIIB-type zinc ribbon-containing protein</fullName>
    </recommendedName>
</protein>
<keyword evidence="1" id="KW-0812">Transmembrane</keyword>
<evidence type="ECO:0000313" key="3">
    <source>
        <dbReference type="Proteomes" id="UP000664144"/>
    </source>
</evidence>
<proteinExistence type="predicted"/>
<evidence type="ECO:0008006" key="4">
    <source>
        <dbReference type="Google" id="ProtNLM"/>
    </source>
</evidence>
<dbReference type="RefSeq" id="WP_206983782.1">
    <property type="nucleotide sequence ID" value="NZ_JAFLQZ010000004.1"/>
</dbReference>
<accession>A0A939EUA1</accession>
<keyword evidence="1" id="KW-0472">Membrane</keyword>
<evidence type="ECO:0000256" key="1">
    <source>
        <dbReference type="SAM" id="Phobius"/>
    </source>
</evidence>
<comment type="caution">
    <text evidence="2">The sequence shown here is derived from an EMBL/GenBank/DDBJ whole genome shotgun (WGS) entry which is preliminary data.</text>
</comment>
<dbReference type="EMBL" id="JAFLQZ010000004">
    <property type="protein sequence ID" value="MBO0357944.1"/>
    <property type="molecule type" value="Genomic_DNA"/>
</dbReference>
<dbReference type="AlphaFoldDB" id="A0A939EUA1"/>
<dbReference type="Proteomes" id="UP000664144">
    <property type="component" value="Unassembled WGS sequence"/>
</dbReference>